<evidence type="ECO:0000313" key="1">
    <source>
        <dbReference type="EMBL" id="CAI0438226.1"/>
    </source>
</evidence>
<accession>A0AAV0LVU7</accession>
<evidence type="ECO:0000313" key="2">
    <source>
        <dbReference type="Proteomes" id="UP001154282"/>
    </source>
</evidence>
<proteinExistence type="predicted"/>
<organism evidence="1 2">
    <name type="scientific">Linum tenue</name>
    <dbReference type="NCBI Taxonomy" id="586396"/>
    <lineage>
        <taxon>Eukaryota</taxon>
        <taxon>Viridiplantae</taxon>
        <taxon>Streptophyta</taxon>
        <taxon>Embryophyta</taxon>
        <taxon>Tracheophyta</taxon>
        <taxon>Spermatophyta</taxon>
        <taxon>Magnoliopsida</taxon>
        <taxon>eudicotyledons</taxon>
        <taxon>Gunneridae</taxon>
        <taxon>Pentapetalae</taxon>
        <taxon>rosids</taxon>
        <taxon>fabids</taxon>
        <taxon>Malpighiales</taxon>
        <taxon>Linaceae</taxon>
        <taxon>Linum</taxon>
    </lineage>
</organism>
<protein>
    <submittedName>
        <fullName evidence="1">Uncharacterized protein</fullName>
    </submittedName>
</protein>
<reference evidence="1" key="1">
    <citation type="submission" date="2022-08" db="EMBL/GenBank/DDBJ databases">
        <authorList>
            <person name="Gutierrez-Valencia J."/>
        </authorList>
    </citation>
    <scope>NUCLEOTIDE SEQUENCE</scope>
</reference>
<keyword evidence="2" id="KW-1185">Reference proteome</keyword>
<sequence length="105" mass="12003">MLFTTPIPSVDFRFRSLAWLWRNIEARPCLSFGVGIHGFLFMVVASTYNNEFIPGTLCFYNDGFMPKLYCGESLLLLTKSYVSLDYSTFLLDVKTMHDPSSLPTQ</sequence>
<name>A0AAV0LVU7_9ROSI</name>
<dbReference type="EMBL" id="CAMGYJ010000006">
    <property type="protein sequence ID" value="CAI0438226.1"/>
    <property type="molecule type" value="Genomic_DNA"/>
</dbReference>
<gene>
    <name evidence="1" type="ORF">LITE_LOCUS25741</name>
</gene>
<comment type="caution">
    <text evidence="1">The sequence shown here is derived from an EMBL/GenBank/DDBJ whole genome shotgun (WGS) entry which is preliminary data.</text>
</comment>
<dbReference type="Proteomes" id="UP001154282">
    <property type="component" value="Unassembled WGS sequence"/>
</dbReference>
<dbReference type="AlphaFoldDB" id="A0AAV0LVU7"/>